<dbReference type="HOGENOM" id="CLU_084751_1_1_9"/>
<evidence type="ECO:0000256" key="1">
    <source>
        <dbReference type="SAM" id="MobiDB-lite"/>
    </source>
</evidence>
<protein>
    <recommendedName>
        <fullName evidence="4">Terminase</fullName>
    </recommendedName>
</protein>
<name>B9EBQ5_MACCJ</name>
<dbReference type="RefSeq" id="WP_012656866.1">
    <property type="nucleotide sequence ID" value="NC_011999.1"/>
</dbReference>
<accession>B9EBQ5</accession>
<dbReference type="STRING" id="458233.MCCL_0959"/>
<dbReference type="eggNOG" id="COG5484">
    <property type="taxonomic scope" value="Bacteria"/>
</dbReference>
<dbReference type="AlphaFoldDB" id="B9EBQ5"/>
<organism evidence="2 3">
    <name type="scientific">Macrococcus caseolyticus (strain JCSC5402)</name>
    <name type="common">Macrococcoides caseolyticum</name>
    <dbReference type="NCBI Taxonomy" id="458233"/>
    <lineage>
        <taxon>Bacteria</taxon>
        <taxon>Bacillati</taxon>
        <taxon>Bacillota</taxon>
        <taxon>Bacilli</taxon>
        <taxon>Bacillales</taxon>
        <taxon>Staphylococcaceae</taxon>
        <taxon>Macrococcoides</taxon>
    </lineage>
</organism>
<dbReference type="EMBL" id="AP009484">
    <property type="protein sequence ID" value="BAH17666.1"/>
    <property type="molecule type" value="Genomic_DNA"/>
</dbReference>
<evidence type="ECO:0008006" key="4">
    <source>
        <dbReference type="Google" id="ProtNLM"/>
    </source>
</evidence>
<dbReference type="Proteomes" id="UP000001383">
    <property type="component" value="Chromosome"/>
</dbReference>
<sequence length="237" mass="26923">MSTNWDAVKEDYDTGQYTQKQLAEKHKIKLGTLKSKISREKWKKVATKKKDATNKVAKKKHPQDTTDIRRKSGNPNPPNQFAERNNFAVKHGLLSRYIPKETMELMGIADSMDASDIIWAQIQIQFAAIIRAQKVMWVEDANDHTSGTTGVSMDGESMKVAFAYEKYASFLSAQSRAMAELRSALKQFSLHAADDDYRKLQVAVMQEQLTQIKQQNENGAQSDKPLEILITRKEGRE</sequence>
<evidence type="ECO:0000313" key="3">
    <source>
        <dbReference type="Proteomes" id="UP000001383"/>
    </source>
</evidence>
<reference evidence="2 3" key="1">
    <citation type="journal article" date="2009" name="J. Bacteriol.">
        <title>Complete genome sequence of Macrococcus caseolyticus strain JCSCS5402, reflecting the ancestral genome of the human-pathogenic staphylococci.</title>
        <authorList>
            <person name="Baba T."/>
            <person name="Kuwahara-Arai K."/>
            <person name="Uchiyama I."/>
            <person name="Takeuchi F."/>
            <person name="Ito T."/>
            <person name="Hiramatsu K."/>
        </authorList>
    </citation>
    <scope>NUCLEOTIDE SEQUENCE [LARGE SCALE GENOMIC DNA]</scope>
    <source>
        <strain evidence="2 3">JCSC5402</strain>
    </source>
</reference>
<dbReference type="KEGG" id="mcl:MCCL_0959"/>
<feature type="compositionally biased region" description="Basic and acidic residues" evidence="1">
    <location>
        <begin position="224"/>
        <end position="237"/>
    </location>
</feature>
<evidence type="ECO:0000313" key="2">
    <source>
        <dbReference type="EMBL" id="BAH17666.1"/>
    </source>
</evidence>
<gene>
    <name evidence="2" type="ordered locus">MCCL_0959</name>
</gene>
<dbReference type="OrthoDB" id="7358785at2"/>
<feature type="region of interest" description="Disordered" evidence="1">
    <location>
        <begin position="43"/>
        <end position="83"/>
    </location>
</feature>
<feature type="region of interest" description="Disordered" evidence="1">
    <location>
        <begin position="214"/>
        <end position="237"/>
    </location>
</feature>
<proteinExistence type="predicted"/>